<evidence type="ECO:0000313" key="2">
    <source>
        <dbReference type="EMBL" id="PZX19878.1"/>
    </source>
</evidence>
<dbReference type="InterPro" id="IPR051531">
    <property type="entry name" value="N-acetyltransferase"/>
</dbReference>
<protein>
    <submittedName>
        <fullName evidence="2">RimJ/RimL family protein N-acetyltransferase</fullName>
    </submittedName>
</protein>
<dbReference type="PANTHER" id="PTHR43792">
    <property type="entry name" value="GNAT FAMILY, PUTATIVE (AFU_ORTHOLOGUE AFUA_3G00765)-RELATED-RELATED"/>
    <property type="match status" value="1"/>
</dbReference>
<dbReference type="Pfam" id="PF13302">
    <property type="entry name" value="Acetyltransf_3"/>
    <property type="match status" value="1"/>
</dbReference>
<dbReference type="InterPro" id="IPR016181">
    <property type="entry name" value="Acyl_CoA_acyltransferase"/>
</dbReference>
<dbReference type="AlphaFoldDB" id="A0A2W7NHZ2"/>
<keyword evidence="3" id="KW-1185">Reference proteome</keyword>
<accession>A0A2W7NHZ2</accession>
<dbReference type="InterPro" id="IPR000182">
    <property type="entry name" value="GNAT_dom"/>
</dbReference>
<dbReference type="EMBL" id="QKZL01000001">
    <property type="protein sequence ID" value="PZX19878.1"/>
    <property type="molecule type" value="Genomic_DNA"/>
</dbReference>
<name>A0A2W7NHZ2_9RHOB</name>
<evidence type="ECO:0000259" key="1">
    <source>
        <dbReference type="PROSITE" id="PS51186"/>
    </source>
</evidence>
<comment type="caution">
    <text evidence="2">The sequence shown here is derived from an EMBL/GenBank/DDBJ whole genome shotgun (WGS) entry which is preliminary data.</text>
</comment>
<sequence length="177" mass="19384">MMVRNAQAVIRSERLSLRPLQRTDIPHLERYMGDARVAKATQTIPYPLPPGAVEAVYAAAHAEDRVTDCWAIDGTAMGRPPLVGVLTLEELDRGQSEIAYWTAPDAWGFGIASEAVQALVDANPYRANTIFAVVFQDNPASARVVTNAGFRWLGDAEAFCVARGVLVPTWTYSLKPR</sequence>
<evidence type="ECO:0000313" key="3">
    <source>
        <dbReference type="Proteomes" id="UP000248916"/>
    </source>
</evidence>
<reference evidence="2 3" key="1">
    <citation type="submission" date="2018-06" db="EMBL/GenBank/DDBJ databases">
        <title>Genomic Encyclopedia of Archaeal and Bacterial Type Strains, Phase II (KMG-II): from individual species to whole genera.</title>
        <authorList>
            <person name="Goeker M."/>
        </authorList>
    </citation>
    <scope>NUCLEOTIDE SEQUENCE [LARGE SCALE GENOMIC DNA]</scope>
    <source>
        <strain evidence="2 3">DSM 22009</strain>
    </source>
</reference>
<gene>
    <name evidence="2" type="ORF">LX81_00342</name>
</gene>
<dbReference type="RefSeq" id="WP_111535535.1">
    <property type="nucleotide sequence ID" value="NZ_QKZL01000001.1"/>
</dbReference>
<proteinExistence type="predicted"/>
<dbReference type="Gene3D" id="3.40.630.30">
    <property type="match status" value="1"/>
</dbReference>
<dbReference type="PANTHER" id="PTHR43792:SF1">
    <property type="entry name" value="N-ACETYLTRANSFERASE DOMAIN-CONTAINING PROTEIN"/>
    <property type="match status" value="1"/>
</dbReference>
<feature type="domain" description="N-acetyltransferase" evidence="1">
    <location>
        <begin position="15"/>
        <end position="177"/>
    </location>
</feature>
<dbReference type="OrthoDB" id="9804153at2"/>
<dbReference type="Proteomes" id="UP000248916">
    <property type="component" value="Unassembled WGS sequence"/>
</dbReference>
<dbReference type="PROSITE" id="PS51186">
    <property type="entry name" value="GNAT"/>
    <property type="match status" value="1"/>
</dbReference>
<keyword evidence="2" id="KW-0808">Transferase</keyword>
<dbReference type="GO" id="GO:0016747">
    <property type="term" value="F:acyltransferase activity, transferring groups other than amino-acyl groups"/>
    <property type="evidence" value="ECO:0007669"/>
    <property type="project" value="InterPro"/>
</dbReference>
<dbReference type="SUPFAM" id="SSF55729">
    <property type="entry name" value="Acyl-CoA N-acyltransferases (Nat)"/>
    <property type="match status" value="1"/>
</dbReference>
<organism evidence="2 3">
    <name type="scientific">Palleronia aestuarii</name>
    <dbReference type="NCBI Taxonomy" id="568105"/>
    <lineage>
        <taxon>Bacteria</taxon>
        <taxon>Pseudomonadati</taxon>
        <taxon>Pseudomonadota</taxon>
        <taxon>Alphaproteobacteria</taxon>
        <taxon>Rhodobacterales</taxon>
        <taxon>Roseobacteraceae</taxon>
        <taxon>Palleronia</taxon>
    </lineage>
</organism>